<dbReference type="InterPro" id="IPR000120">
    <property type="entry name" value="Amidase"/>
</dbReference>
<dbReference type="AlphaFoldDB" id="A0A2T6ATS3"/>
<gene>
    <name evidence="3" type="ORF">C8N44_113106</name>
</gene>
<dbReference type="InterPro" id="IPR023631">
    <property type="entry name" value="Amidase_dom"/>
</dbReference>
<name>A0A2T6ATS3_9RHOB</name>
<reference evidence="3 4" key="1">
    <citation type="submission" date="2018-04" db="EMBL/GenBank/DDBJ databases">
        <title>Genomic Encyclopedia of Archaeal and Bacterial Type Strains, Phase II (KMG-II): from individual species to whole genera.</title>
        <authorList>
            <person name="Goeker M."/>
        </authorList>
    </citation>
    <scope>NUCLEOTIDE SEQUENCE [LARGE SCALE GENOMIC DNA]</scope>
    <source>
        <strain evidence="3 4">DSM 29329</strain>
    </source>
</reference>
<accession>A0A2T6ATS3</accession>
<keyword evidence="3" id="KW-0808">Transferase</keyword>
<organism evidence="3 4">
    <name type="scientific">Allosediminivita pacifica</name>
    <dbReference type="NCBI Taxonomy" id="1267769"/>
    <lineage>
        <taxon>Bacteria</taxon>
        <taxon>Pseudomonadati</taxon>
        <taxon>Pseudomonadota</taxon>
        <taxon>Alphaproteobacteria</taxon>
        <taxon>Rhodobacterales</taxon>
        <taxon>Paracoccaceae</taxon>
        <taxon>Allosediminivita</taxon>
    </lineage>
</organism>
<dbReference type="PANTHER" id="PTHR11895">
    <property type="entry name" value="TRANSAMIDASE"/>
    <property type="match status" value="1"/>
</dbReference>
<dbReference type="InterPro" id="IPR036928">
    <property type="entry name" value="AS_sf"/>
</dbReference>
<evidence type="ECO:0000313" key="4">
    <source>
        <dbReference type="Proteomes" id="UP000244069"/>
    </source>
</evidence>
<dbReference type="PANTHER" id="PTHR11895:SF7">
    <property type="entry name" value="GLUTAMYL-TRNA(GLN) AMIDOTRANSFERASE SUBUNIT A, MITOCHONDRIAL"/>
    <property type="match status" value="1"/>
</dbReference>
<dbReference type="OrthoDB" id="9777859at2"/>
<proteinExistence type="inferred from homology"/>
<feature type="domain" description="Amidase" evidence="2">
    <location>
        <begin position="28"/>
        <end position="403"/>
    </location>
</feature>
<evidence type="ECO:0000256" key="1">
    <source>
        <dbReference type="ARBA" id="ARBA00009199"/>
    </source>
</evidence>
<protein>
    <submittedName>
        <fullName evidence="3">Asp-tRNA(Asn)/Glu-tRNA(Gln) amidotransferase A subunit family amidase</fullName>
    </submittedName>
</protein>
<sequence length="421" mass="43247">MSQRAFAGAAQISRAVREGEATACGIARRALRRIEAYDPLVGAFAEVDPAEVLARAEAVDAGGGCGRLAGATLAVSEALATREAPAPGAGRPTPGTTCVDLLRGHGAVLLGRTRVSGPAGDGPTRNPHALDRLSGGISSGAAAAVAAGFCALALGLQNAGCTIVPASFCGVWGWKPTWNAVATEGLGGGSPSCDTLGIFSGRSADLGLLADLFEMDPLLGPAPDRLGGLRIGLCRGPLPDRVRPPMREAFDDAARRLRLEGAEVIELRLPGLFEGLETAHARILARESRAARLNRKMAEHVASEDDRGARAGGLGPSEMRAAYALADRCRSEFEELATGFDAVMTPSACDEAPSGPEDPGDAAMNAIWTLLHVPVVSVPGMTGPHGLPLGMSIITPRYTDRMTIAVASLVGEVLGLEAAMA</sequence>
<dbReference type="RefSeq" id="WP_107976769.1">
    <property type="nucleotide sequence ID" value="NZ_BMEZ01000010.1"/>
</dbReference>
<comment type="caution">
    <text evidence="3">The sequence shown here is derived from an EMBL/GenBank/DDBJ whole genome shotgun (WGS) entry which is preliminary data.</text>
</comment>
<comment type="similarity">
    <text evidence="1">Belongs to the amidase family.</text>
</comment>
<dbReference type="Proteomes" id="UP000244069">
    <property type="component" value="Unassembled WGS sequence"/>
</dbReference>
<dbReference type="SUPFAM" id="SSF75304">
    <property type="entry name" value="Amidase signature (AS) enzymes"/>
    <property type="match status" value="1"/>
</dbReference>
<keyword evidence="4" id="KW-1185">Reference proteome</keyword>
<dbReference type="GO" id="GO:0016740">
    <property type="term" value="F:transferase activity"/>
    <property type="evidence" value="ECO:0007669"/>
    <property type="project" value="UniProtKB-KW"/>
</dbReference>
<dbReference type="Pfam" id="PF01425">
    <property type="entry name" value="Amidase"/>
    <property type="match status" value="1"/>
</dbReference>
<evidence type="ECO:0000259" key="2">
    <source>
        <dbReference type="Pfam" id="PF01425"/>
    </source>
</evidence>
<dbReference type="Gene3D" id="3.90.1300.10">
    <property type="entry name" value="Amidase signature (AS) domain"/>
    <property type="match status" value="1"/>
</dbReference>
<evidence type="ECO:0000313" key="3">
    <source>
        <dbReference type="EMBL" id="PTX47220.1"/>
    </source>
</evidence>
<dbReference type="EMBL" id="QBKN01000013">
    <property type="protein sequence ID" value="PTX47220.1"/>
    <property type="molecule type" value="Genomic_DNA"/>
</dbReference>